<sequence>MKITQRARTSVLSVFTITAVMFGTAACGDEASSEQDSVDTSETATLQWWSWNPDTNTVGDYLEGFEAAHPEITVEHRFIQYSDYVNGSRLALQSDDGPDVFGLQVGSMSEQFAPLATDLAPLAVAGIGEDWTDQMLATDQFVVDEKQVAMPWMITGAGTIWTNDAVLAEAGVEAPTTLDEWKVVCEKLAAIDKACLVQGAKDGWQNLDVFQAIANQIDTGAFYDSIGGTKPFDSPEMIKAFDAWKHLFDAGIIQEGALASAAYPDAADAFRQGDAGMIAFGTWQNSDATNSVTSAYAETYGDSTISDTIFTPHPFPAVVPDATTGSLAGGPDVGWAISANSDEPDAAWTFVQWLTASDDGQALIGKTLQQPALKSVSIDMSDVKTPEQIKALDAQLPALEDMAGPRQIKNADVQTALETELASVASGQSSSADAVAVVQKVIDGS</sequence>
<evidence type="ECO:0000313" key="7">
    <source>
        <dbReference type="Proteomes" id="UP000185663"/>
    </source>
</evidence>
<accession>A0A1H1VS37</accession>
<dbReference type="Gene3D" id="3.40.190.10">
    <property type="entry name" value="Periplasmic binding protein-like II"/>
    <property type="match status" value="2"/>
</dbReference>
<name>A0A1H1VS37_9CELL</name>
<dbReference type="PANTHER" id="PTHR43649:SF31">
    <property type="entry name" value="SN-GLYCEROL-3-PHOSPHATE-BINDING PERIPLASMIC PROTEIN UGPB"/>
    <property type="match status" value="1"/>
</dbReference>
<feature type="chain" id="PRO_5039697704" evidence="5">
    <location>
        <begin position="26"/>
        <end position="445"/>
    </location>
</feature>
<evidence type="ECO:0000256" key="1">
    <source>
        <dbReference type="ARBA" id="ARBA00004196"/>
    </source>
</evidence>
<comment type="similarity">
    <text evidence="2">Belongs to the bacterial solute-binding protein 1 family.</text>
</comment>
<dbReference type="AlphaFoldDB" id="A0A1H1VS37"/>
<dbReference type="OrthoDB" id="8317736at2"/>
<evidence type="ECO:0000256" key="5">
    <source>
        <dbReference type="SAM" id="SignalP"/>
    </source>
</evidence>
<dbReference type="GO" id="GO:0030313">
    <property type="term" value="C:cell envelope"/>
    <property type="evidence" value="ECO:0007669"/>
    <property type="project" value="UniProtKB-SubCell"/>
</dbReference>
<dbReference type="EMBL" id="LT629776">
    <property type="protein sequence ID" value="SDS87552.1"/>
    <property type="molecule type" value="Genomic_DNA"/>
</dbReference>
<keyword evidence="4 5" id="KW-0732">Signal</keyword>
<organism evidence="6 7">
    <name type="scientific">Paraoerskovia marina</name>
    <dbReference type="NCBI Taxonomy" id="545619"/>
    <lineage>
        <taxon>Bacteria</taxon>
        <taxon>Bacillati</taxon>
        <taxon>Actinomycetota</taxon>
        <taxon>Actinomycetes</taxon>
        <taxon>Micrococcales</taxon>
        <taxon>Cellulomonadaceae</taxon>
        <taxon>Paraoerskovia</taxon>
    </lineage>
</organism>
<dbReference type="Pfam" id="PF01547">
    <property type="entry name" value="SBP_bac_1"/>
    <property type="match status" value="1"/>
</dbReference>
<reference evidence="6 7" key="1">
    <citation type="submission" date="2016-10" db="EMBL/GenBank/DDBJ databases">
        <authorList>
            <person name="de Groot N.N."/>
        </authorList>
    </citation>
    <scope>NUCLEOTIDE SEQUENCE [LARGE SCALE GENOMIC DNA]</scope>
    <source>
        <strain evidence="6 7">DSM 22126</strain>
    </source>
</reference>
<proteinExistence type="inferred from homology"/>
<dbReference type="InterPro" id="IPR050490">
    <property type="entry name" value="Bact_solute-bd_prot1"/>
</dbReference>
<comment type="subcellular location">
    <subcellularLocation>
        <location evidence="1">Cell envelope</location>
    </subcellularLocation>
</comment>
<protein>
    <submittedName>
        <fullName evidence="6">ABC-type glycerol-3-phosphate transport system, substrate-binding protein</fullName>
    </submittedName>
</protein>
<keyword evidence="7" id="KW-1185">Reference proteome</keyword>
<evidence type="ECO:0000256" key="2">
    <source>
        <dbReference type="ARBA" id="ARBA00008520"/>
    </source>
</evidence>
<evidence type="ECO:0000313" key="6">
    <source>
        <dbReference type="EMBL" id="SDS87552.1"/>
    </source>
</evidence>
<keyword evidence="3" id="KW-0813">Transport</keyword>
<dbReference type="InterPro" id="IPR006059">
    <property type="entry name" value="SBP"/>
</dbReference>
<evidence type="ECO:0000256" key="4">
    <source>
        <dbReference type="ARBA" id="ARBA00022729"/>
    </source>
</evidence>
<gene>
    <name evidence="6" type="ORF">SAMN04489860_2594</name>
</gene>
<dbReference type="SUPFAM" id="SSF53850">
    <property type="entry name" value="Periplasmic binding protein-like II"/>
    <property type="match status" value="1"/>
</dbReference>
<evidence type="ECO:0000256" key="3">
    <source>
        <dbReference type="ARBA" id="ARBA00022448"/>
    </source>
</evidence>
<feature type="signal peptide" evidence="5">
    <location>
        <begin position="1"/>
        <end position="25"/>
    </location>
</feature>
<dbReference type="Proteomes" id="UP000185663">
    <property type="component" value="Chromosome I"/>
</dbReference>
<dbReference type="PANTHER" id="PTHR43649">
    <property type="entry name" value="ARABINOSE-BINDING PROTEIN-RELATED"/>
    <property type="match status" value="1"/>
</dbReference>
<dbReference type="PROSITE" id="PS51257">
    <property type="entry name" value="PROKAR_LIPOPROTEIN"/>
    <property type="match status" value="1"/>
</dbReference>
<dbReference type="RefSeq" id="WP_083372751.1">
    <property type="nucleotide sequence ID" value="NZ_LT629776.1"/>
</dbReference>
<dbReference type="STRING" id="545619.SAMN04489860_2594"/>